<dbReference type="Gene3D" id="3.60.20.40">
    <property type="match status" value="1"/>
</dbReference>
<feature type="binding site" evidence="2">
    <location>
        <position position="481"/>
    </location>
    <ligand>
        <name>L-glutamate</name>
        <dbReference type="ChEBI" id="CHEBI:29985"/>
    </ligand>
</feature>
<comment type="catalytic activity">
    <reaction evidence="3">
        <text>an N-terminal (5-L-glutamyl)-[peptide] + an alpha-amino acid = 5-L-glutamyl amino acid + an N-terminal L-alpha-aminoacyl-[peptide]</text>
        <dbReference type="Rhea" id="RHEA:23904"/>
        <dbReference type="Rhea" id="RHEA-COMP:9780"/>
        <dbReference type="Rhea" id="RHEA-COMP:9795"/>
        <dbReference type="ChEBI" id="CHEBI:77644"/>
        <dbReference type="ChEBI" id="CHEBI:78597"/>
        <dbReference type="ChEBI" id="CHEBI:78599"/>
        <dbReference type="ChEBI" id="CHEBI:78608"/>
        <dbReference type="EC" id="2.3.2.2"/>
    </reaction>
</comment>
<dbReference type="InterPro" id="IPR029055">
    <property type="entry name" value="Ntn_hydrolases_N"/>
</dbReference>
<keyword evidence="3" id="KW-0378">Hydrolase</keyword>
<comment type="caution">
    <text evidence="4">The sequence shown here is derived from an EMBL/GenBank/DDBJ whole genome shotgun (WGS) entry which is preliminary data.</text>
</comment>
<accession>A0A6D2J6F0</accession>
<dbReference type="GO" id="GO:0036374">
    <property type="term" value="F:glutathione hydrolase activity"/>
    <property type="evidence" value="ECO:0007669"/>
    <property type="project" value="UniProtKB-UniRule"/>
</dbReference>
<comment type="pathway">
    <text evidence="3">Sulfur metabolism; glutathione metabolism.</text>
</comment>
<dbReference type="EC" id="2.3.2.2" evidence="3"/>
<dbReference type="InterPro" id="IPR043138">
    <property type="entry name" value="GGT_lsub"/>
</dbReference>
<dbReference type="NCBIfam" id="TIGR00066">
    <property type="entry name" value="g_glut_trans"/>
    <property type="match status" value="1"/>
</dbReference>
<feature type="binding site" evidence="2">
    <location>
        <begin position="407"/>
        <end position="409"/>
    </location>
    <ligand>
        <name>L-glutamate</name>
        <dbReference type="ChEBI" id="CHEBI:29985"/>
    </ligand>
</feature>
<evidence type="ECO:0000256" key="1">
    <source>
        <dbReference type="PIRSR" id="PIRSR600101-1"/>
    </source>
</evidence>
<dbReference type="UniPathway" id="UPA00204"/>
<dbReference type="GO" id="GO:0103068">
    <property type="term" value="F:leukotriene C4 gamma-glutamyl transferase activity"/>
    <property type="evidence" value="ECO:0007669"/>
    <property type="project" value="UniProtKB-EC"/>
</dbReference>
<name>A0A6D2J6F0_9BRAS</name>
<dbReference type="InterPro" id="IPR000101">
    <property type="entry name" value="GGT_peptidase"/>
</dbReference>
<keyword evidence="3" id="KW-0012">Acyltransferase</keyword>
<comment type="catalytic activity">
    <reaction evidence="3">
        <text>glutathione + H2O = L-cysteinylglycine + L-glutamate</text>
        <dbReference type="Rhea" id="RHEA:28807"/>
        <dbReference type="ChEBI" id="CHEBI:15377"/>
        <dbReference type="ChEBI" id="CHEBI:29985"/>
        <dbReference type="ChEBI" id="CHEBI:57925"/>
        <dbReference type="ChEBI" id="CHEBI:61694"/>
        <dbReference type="EC" id="3.4.19.13"/>
    </reaction>
</comment>
<dbReference type="EMBL" id="CACVBM020001170">
    <property type="protein sequence ID" value="CAA7037117.1"/>
    <property type="molecule type" value="Genomic_DNA"/>
</dbReference>
<gene>
    <name evidence="4" type="ORF">MERR_LOCUS24352</name>
</gene>
<evidence type="ECO:0000256" key="2">
    <source>
        <dbReference type="PIRSR" id="PIRSR600101-2"/>
    </source>
</evidence>
<keyword evidence="3" id="KW-0808">Transferase</keyword>
<evidence type="ECO:0000313" key="5">
    <source>
        <dbReference type="Proteomes" id="UP000467841"/>
    </source>
</evidence>
<dbReference type="InterPro" id="IPR043137">
    <property type="entry name" value="GGT_ssub_C"/>
</dbReference>
<dbReference type="SUPFAM" id="SSF56235">
    <property type="entry name" value="N-terminal nucleophile aminohydrolases (Ntn hydrolases)"/>
    <property type="match status" value="1"/>
</dbReference>
<dbReference type="Proteomes" id="UP000467841">
    <property type="component" value="Unassembled WGS sequence"/>
</dbReference>
<proteinExistence type="predicted"/>
<comment type="function">
    <text evidence="3">Cleaves the gamma-glutamyl peptide bond of glutathione and glutathione conjugates.</text>
</comment>
<feature type="binding site" evidence="2">
    <location>
        <position position="431"/>
    </location>
    <ligand>
        <name>L-glutamate</name>
        <dbReference type="ChEBI" id="CHEBI:29985"/>
    </ligand>
</feature>
<dbReference type="Gene3D" id="1.10.246.130">
    <property type="match status" value="1"/>
</dbReference>
<dbReference type="PANTHER" id="PTHR11686:SF59">
    <property type="entry name" value="GLUTATHIONE HYDROLASE"/>
    <property type="match status" value="1"/>
</dbReference>
<protein>
    <recommendedName>
        <fullName evidence="3">Glutathione hydrolase</fullName>
        <ecNumber evidence="3">2.3.2.2</ecNumber>
        <ecNumber evidence="3">3.4.19.13</ecNumber>
    </recommendedName>
    <alternativeName>
        <fullName evidence="3">Gamma-glutamyltransferase</fullName>
    </alternativeName>
    <alternativeName>
        <fullName evidence="3">Gamma-glutamyltranspeptidase</fullName>
    </alternativeName>
</protein>
<reference evidence="4" key="1">
    <citation type="submission" date="2020-01" db="EMBL/GenBank/DDBJ databases">
        <authorList>
            <person name="Mishra B."/>
        </authorList>
    </citation>
    <scope>NUCLEOTIDE SEQUENCE [LARGE SCALE GENOMIC DNA]</scope>
</reference>
<dbReference type="PANTHER" id="PTHR11686">
    <property type="entry name" value="GAMMA GLUTAMYL TRANSPEPTIDASE"/>
    <property type="match status" value="1"/>
</dbReference>
<keyword evidence="5" id="KW-1185">Reference proteome</keyword>
<dbReference type="Pfam" id="PF01019">
    <property type="entry name" value="G_glu_transpept"/>
    <property type="match status" value="1"/>
</dbReference>
<dbReference type="FunFam" id="1.10.246.130:FF:000001">
    <property type="entry name" value="Gamma-glutamyltransferase 5 isoform 1"/>
    <property type="match status" value="1"/>
</dbReference>
<evidence type="ECO:0000256" key="3">
    <source>
        <dbReference type="RuleBase" id="RU368068"/>
    </source>
</evidence>
<sequence>MVAFLSTTEPEINRKPSCIISGFLFSRKLSAQDTETISNEKEPVVTSENGVVASDHKTCSEIGADVLGRLGGTAVDAAVAVAFCLGVMNPSSSGIGGGSLMVVSSSSVSVATAYDMRQTAPLASSQDMFENREEERVVGPLSIAVPGEIAGLYKAWQTHGRVQWKLLVEPSIKLAREGFEVGSHLAFALSKNEDMIKNDPGLKSVFTNGDELLKKGDICYNLKLAETLEAVAERGMKAFYEEDVAEKLVNDVLEAGGIMTMEDLKSYEVKVTDAMVIDDVMGYKIQGMWPPACGTTGFGMVMNVLERYKKVKDTDENLGLHRVIEVMKHMVAARMDLADPAYANGISNVVDNLLSKSYAERIHNKISDHTTFPPEYYLNRYNQLEDQGTTHFCVVDKDRNAVSMTATINYAFGSGFMSPSTGVILNGQMEDFSIPSLVSSNSLPPAPANYIAPKKRALSSKMPLIITKDNELVGVLGASGGPYIFPAMIQVFLNHFVFKMSPLEAVQSPRVYPKLKPNKVLYEDMTVYNGDHIKLKEETQEFLKTRGHELEVTSVGGIVQLIVQSRVDDSKTVLTAVSDLRKDGKPAASDASLV</sequence>
<dbReference type="AlphaFoldDB" id="A0A6D2J6F0"/>
<feature type="binding site" evidence="2">
    <location>
        <position position="117"/>
    </location>
    <ligand>
        <name>L-glutamate</name>
        <dbReference type="ChEBI" id="CHEBI:29985"/>
    </ligand>
</feature>
<dbReference type="OrthoDB" id="1081007at2759"/>
<feature type="binding site" evidence="2">
    <location>
        <begin position="459"/>
        <end position="460"/>
    </location>
    <ligand>
        <name>L-glutamate</name>
        <dbReference type="ChEBI" id="CHEBI:29985"/>
    </ligand>
</feature>
<dbReference type="GO" id="GO:0005886">
    <property type="term" value="C:plasma membrane"/>
    <property type="evidence" value="ECO:0007669"/>
    <property type="project" value="TreeGrafter"/>
</dbReference>
<feature type="active site" description="Nucleophile" evidence="1">
    <location>
        <position position="389"/>
    </location>
</feature>
<dbReference type="EC" id="3.4.19.13" evidence="3"/>
<dbReference type="PRINTS" id="PR01210">
    <property type="entry name" value="GGTRANSPTASE"/>
</dbReference>
<dbReference type="GO" id="GO:0006751">
    <property type="term" value="P:glutathione catabolic process"/>
    <property type="evidence" value="ECO:0007669"/>
    <property type="project" value="UniProtKB-UniRule"/>
</dbReference>
<evidence type="ECO:0000313" key="4">
    <source>
        <dbReference type="EMBL" id="CAA7037117.1"/>
    </source>
</evidence>
<organism evidence="4 5">
    <name type="scientific">Microthlaspi erraticum</name>
    <dbReference type="NCBI Taxonomy" id="1685480"/>
    <lineage>
        <taxon>Eukaryota</taxon>
        <taxon>Viridiplantae</taxon>
        <taxon>Streptophyta</taxon>
        <taxon>Embryophyta</taxon>
        <taxon>Tracheophyta</taxon>
        <taxon>Spermatophyta</taxon>
        <taxon>Magnoliopsida</taxon>
        <taxon>eudicotyledons</taxon>
        <taxon>Gunneridae</taxon>
        <taxon>Pentapetalae</taxon>
        <taxon>rosids</taxon>
        <taxon>malvids</taxon>
        <taxon>Brassicales</taxon>
        <taxon>Brassicaceae</taxon>
        <taxon>Coluteocarpeae</taxon>
        <taxon>Microthlaspi</taxon>
    </lineage>
</organism>
<comment type="catalytic activity">
    <reaction evidence="3">
        <text>an S-substituted glutathione + H2O = an S-substituted L-cysteinylglycine + L-glutamate</text>
        <dbReference type="Rhea" id="RHEA:59468"/>
        <dbReference type="ChEBI" id="CHEBI:15377"/>
        <dbReference type="ChEBI" id="CHEBI:29985"/>
        <dbReference type="ChEBI" id="CHEBI:90779"/>
        <dbReference type="ChEBI" id="CHEBI:143103"/>
        <dbReference type="EC" id="3.4.19.13"/>
    </reaction>
</comment>